<feature type="transmembrane region" description="Helical" evidence="1">
    <location>
        <begin position="851"/>
        <end position="870"/>
    </location>
</feature>
<dbReference type="Pfam" id="PF00873">
    <property type="entry name" value="ACR_tran"/>
    <property type="match status" value="1"/>
</dbReference>
<feature type="transmembrane region" description="Helical" evidence="1">
    <location>
        <begin position="903"/>
        <end position="924"/>
    </location>
</feature>
<reference evidence="2 3" key="1">
    <citation type="submission" date="2023-03" db="EMBL/GenBank/DDBJ databases">
        <title>Complete genome sequence of Tepidibacter sp. SWIR-1, isolated from a deep-sea hydrothermal vent.</title>
        <authorList>
            <person name="Li X."/>
        </authorList>
    </citation>
    <scope>NUCLEOTIDE SEQUENCE [LARGE SCALE GENOMIC DNA]</scope>
    <source>
        <strain evidence="2 3">SWIR-1</strain>
    </source>
</reference>
<proteinExistence type="predicted"/>
<feature type="transmembrane region" description="Helical" evidence="1">
    <location>
        <begin position="877"/>
        <end position="897"/>
    </location>
</feature>
<dbReference type="Gene3D" id="3.30.70.1320">
    <property type="entry name" value="Multidrug efflux transporter AcrB pore domain like"/>
    <property type="match status" value="1"/>
</dbReference>
<evidence type="ECO:0000256" key="1">
    <source>
        <dbReference type="SAM" id="Phobius"/>
    </source>
</evidence>
<dbReference type="SUPFAM" id="SSF82693">
    <property type="entry name" value="Multidrug efflux transporter AcrB pore domain, PN1, PN2, PC1 and PC2 subdomains"/>
    <property type="match status" value="2"/>
</dbReference>
<dbReference type="Gene3D" id="1.20.1640.10">
    <property type="entry name" value="Multidrug efflux transporter AcrB transmembrane domain"/>
    <property type="match status" value="2"/>
</dbReference>
<dbReference type="Gene3D" id="3.30.70.1440">
    <property type="entry name" value="Multidrug efflux transporter AcrB pore domain"/>
    <property type="match status" value="1"/>
</dbReference>
<keyword evidence="3" id="KW-1185">Reference proteome</keyword>
<feature type="transmembrane region" description="Helical" evidence="1">
    <location>
        <begin position="383"/>
        <end position="404"/>
    </location>
</feature>
<dbReference type="Gene3D" id="3.30.2090.10">
    <property type="entry name" value="Multidrug efflux transporter AcrB TolC docking domain, DN and DC subdomains"/>
    <property type="match status" value="2"/>
</dbReference>
<dbReference type="SUPFAM" id="SSF82866">
    <property type="entry name" value="Multidrug efflux transporter AcrB transmembrane domain"/>
    <property type="match status" value="2"/>
</dbReference>
<dbReference type="Gene3D" id="3.30.70.1430">
    <property type="entry name" value="Multidrug efflux transporter AcrB pore domain"/>
    <property type="match status" value="2"/>
</dbReference>
<keyword evidence="1" id="KW-0812">Transmembrane</keyword>
<dbReference type="PANTHER" id="PTHR32063">
    <property type="match status" value="1"/>
</dbReference>
<dbReference type="InterPro" id="IPR027463">
    <property type="entry name" value="AcrB_DN_DC_subdom"/>
</dbReference>
<feature type="transmembrane region" description="Helical" evidence="1">
    <location>
        <begin position="338"/>
        <end position="371"/>
    </location>
</feature>
<keyword evidence="1" id="KW-0472">Membrane</keyword>
<evidence type="ECO:0000313" key="3">
    <source>
        <dbReference type="Proteomes" id="UP001222800"/>
    </source>
</evidence>
<protein>
    <submittedName>
        <fullName evidence="2">Efflux RND transporter permease subunit</fullName>
    </submittedName>
</protein>
<dbReference type="SUPFAM" id="SSF82714">
    <property type="entry name" value="Multidrug efflux transporter AcrB TolC docking domain, DN and DC subdomains"/>
    <property type="match status" value="2"/>
</dbReference>
<feature type="transmembrane region" description="Helical" evidence="1">
    <location>
        <begin position="465"/>
        <end position="489"/>
    </location>
</feature>
<evidence type="ECO:0000313" key="2">
    <source>
        <dbReference type="EMBL" id="WFD11789.1"/>
    </source>
</evidence>
<dbReference type="InterPro" id="IPR001036">
    <property type="entry name" value="Acrflvin-R"/>
</dbReference>
<dbReference type="Proteomes" id="UP001222800">
    <property type="component" value="Chromosome"/>
</dbReference>
<organism evidence="2 3">
    <name type="scientific">Tepidibacter hydrothermalis</name>
    <dbReference type="NCBI Taxonomy" id="3036126"/>
    <lineage>
        <taxon>Bacteria</taxon>
        <taxon>Bacillati</taxon>
        <taxon>Bacillota</taxon>
        <taxon>Clostridia</taxon>
        <taxon>Peptostreptococcales</taxon>
        <taxon>Peptostreptococcaceae</taxon>
        <taxon>Tepidibacter</taxon>
    </lineage>
</organism>
<dbReference type="EMBL" id="CP120733">
    <property type="protein sequence ID" value="WFD11789.1"/>
    <property type="molecule type" value="Genomic_DNA"/>
</dbReference>
<dbReference type="RefSeq" id="WP_277733954.1">
    <property type="nucleotide sequence ID" value="NZ_CP120733.1"/>
</dbReference>
<keyword evidence="1" id="KW-1133">Transmembrane helix</keyword>
<gene>
    <name evidence="2" type="ORF">P4S50_06855</name>
</gene>
<feature type="transmembrane region" description="Helical" evidence="1">
    <location>
        <begin position="980"/>
        <end position="1003"/>
    </location>
</feature>
<accession>A0ABY8EIR4</accession>
<feature type="transmembrane region" description="Helical" evidence="1">
    <location>
        <begin position="952"/>
        <end position="974"/>
    </location>
</feature>
<sequence>MKSIISAAVRSRKVTLFFAFIFTVVGLFSYHIVPKQENPDVSAPAAIITTIYPGASAADINTLVSQKIEDNITDIEGFDHTETTSKKGVSNIIVILDLDADEEKAWDELKDRLNEVKHELPDGCLEPYLNTDLAETAGIIISLSGENYTYEQLGSYADDFKKALSKVDGVASFDIDGEIEKEVKVTVNMEKLNQYNLSLEDIMNVLKSQNIEIPSGSIEYENGKIDVLTPGNFTSLKDIENTIVSRSKENGSVIRLGDLANIYMDLDDGAEIFKQDGKNTVLITGYFDEGKNVVLIGKEVRSRLEKIKKRFPEDLIINEVLFQPEDIDESITSFIENLIQSVICVVVVVFIGIGFRNAVVVSMAIPMSMLLTFNMMKLFNIKIHFMSTAGLIIALGMLVDNAIVVSDAIQVNLDDGMDKFDAIVDGTSRSTIPMFTSTLTTIAAFLPLMFIPGAPGQFTGDIPKIVIITLLNSFLIAIVVTPAMAYLTFKPNNKQKVEKRSVIRSFFENLLDLSLRNKKKSLLTVFIVFIISMRLAGATGVQLFPFAEKDFMYIDITSEVSGDIDATEKLVEKVEHILKEQPEVKKSTSSIGNGLPKFYMSLQPSSPSKDFAQMMIRFDVGKKGRFKTKEELAVYLQEELDTSISNGTAVVRLLESGAPLGHPVKIRVVGEEYDQIRKDVQLIEKELEKIPGTMNIENDGTDKKLVYSIDSNSDLLRKYGLSKYDIQKQINIALEGTKASTYRKAGNEYDIIVESDIKTFKQLENLKIKSTALGNKILLKQFADVKLGTQLDSIGSYNGDMNILVTCDVKPGYSSIDIENIMEKKIPEINLVNDIVFDGERESIKDSFGDMGILFILIVVLIYSILLVQFNSFFKPIMILITIPLSLIGCFWGLFIANKPMSFMVVLGIISLAGIVVNNAILLIEYINEARREGFSIDEACKDAVSKRFRPIILTTTTTVIGLIPLVFSGNALFDSMSVALMSGLLISTILTMIVIPTIYSLVNKKKEKNIDEEKMKEVEVE</sequence>
<name>A0ABY8EIR4_9FIRM</name>
<feature type="transmembrane region" description="Helical" evidence="1">
    <location>
        <begin position="522"/>
        <end position="544"/>
    </location>
</feature>
<dbReference type="PRINTS" id="PR00702">
    <property type="entry name" value="ACRIFLAVINRP"/>
</dbReference>
<dbReference type="PANTHER" id="PTHR32063:SF18">
    <property type="entry name" value="CATION EFFLUX SYSTEM PROTEIN"/>
    <property type="match status" value="1"/>
</dbReference>